<dbReference type="AlphaFoldDB" id="A0A0B1SIA8"/>
<keyword evidence="3 6" id="KW-0812">Transmembrane</keyword>
<evidence type="ECO:0000256" key="6">
    <source>
        <dbReference type="SAM" id="Phobius"/>
    </source>
</evidence>
<dbReference type="InterPro" id="IPR006696">
    <property type="entry name" value="DUF423"/>
</dbReference>
<comment type="subcellular location">
    <subcellularLocation>
        <location evidence="1">Membrane</location>
        <topology evidence="1">Multi-pass membrane protein</topology>
    </subcellularLocation>
</comment>
<comment type="similarity">
    <text evidence="2">Belongs to the TMEM256 family.</text>
</comment>
<proteinExistence type="inferred from homology"/>
<feature type="non-terminal residue" evidence="7">
    <location>
        <position position="1"/>
    </location>
</feature>
<dbReference type="Proteomes" id="UP000053660">
    <property type="component" value="Unassembled WGS sequence"/>
</dbReference>
<evidence type="ECO:0000313" key="8">
    <source>
        <dbReference type="Proteomes" id="UP000053660"/>
    </source>
</evidence>
<keyword evidence="8" id="KW-1185">Reference proteome</keyword>
<dbReference type="PANTHER" id="PTHR43461:SF1">
    <property type="entry name" value="TRANSMEMBRANE PROTEIN 256"/>
    <property type="match status" value="1"/>
</dbReference>
<evidence type="ECO:0000313" key="7">
    <source>
        <dbReference type="EMBL" id="KHJ83262.1"/>
    </source>
</evidence>
<evidence type="ECO:0000256" key="5">
    <source>
        <dbReference type="ARBA" id="ARBA00023136"/>
    </source>
</evidence>
<protein>
    <submittedName>
        <fullName evidence="7">Uncharacterized protein</fullName>
    </submittedName>
</protein>
<name>A0A0B1SIA8_OESDE</name>
<dbReference type="OrthoDB" id="269173at2759"/>
<dbReference type="PANTHER" id="PTHR43461">
    <property type="entry name" value="TRANSMEMBRANE PROTEIN 256"/>
    <property type="match status" value="1"/>
</dbReference>
<evidence type="ECO:0000256" key="1">
    <source>
        <dbReference type="ARBA" id="ARBA00004141"/>
    </source>
</evidence>
<keyword evidence="4 6" id="KW-1133">Transmembrane helix</keyword>
<organism evidence="7 8">
    <name type="scientific">Oesophagostomum dentatum</name>
    <name type="common">Nodular worm</name>
    <dbReference type="NCBI Taxonomy" id="61180"/>
    <lineage>
        <taxon>Eukaryota</taxon>
        <taxon>Metazoa</taxon>
        <taxon>Ecdysozoa</taxon>
        <taxon>Nematoda</taxon>
        <taxon>Chromadorea</taxon>
        <taxon>Rhabditida</taxon>
        <taxon>Rhabditina</taxon>
        <taxon>Rhabditomorpha</taxon>
        <taxon>Strongyloidea</taxon>
        <taxon>Strongylidae</taxon>
        <taxon>Oesophagostomum</taxon>
    </lineage>
</organism>
<evidence type="ECO:0000256" key="3">
    <source>
        <dbReference type="ARBA" id="ARBA00022692"/>
    </source>
</evidence>
<dbReference type="GO" id="GO:0016020">
    <property type="term" value="C:membrane"/>
    <property type="evidence" value="ECO:0007669"/>
    <property type="project" value="UniProtKB-SubCell"/>
</dbReference>
<reference evidence="7 8" key="1">
    <citation type="submission" date="2014-03" db="EMBL/GenBank/DDBJ databases">
        <title>Draft genome of the hookworm Oesophagostomum dentatum.</title>
        <authorList>
            <person name="Mitreva M."/>
        </authorList>
    </citation>
    <scope>NUCLEOTIDE SEQUENCE [LARGE SCALE GENOMIC DNA]</scope>
    <source>
        <strain evidence="7 8">OD-Hann</strain>
    </source>
</reference>
<dbReference type="EMBL" id="KN574317">
    <property type="protein sequence ID" value="KHJ83262.1"/>
    <property type="molecule type" value="Genomic_DNA"/>
</dbReference>
<feature type="transmembrane region" description="Helical" evidence="6">
    <location>
        <begin position="93"/>
        <end position="114"/>
    </location>
</feature>
<dbReference type="Pfam" id="PF04241">
    <property type="entry name" value="DUF423"/>
    <property type="match status" value="1"/>
</dbReference>
<evidence type="ECO:0000256" key="4">
    <source>
        <dbReference type="ARBA" id="ARBA00022989"/>
    </source>
</evidence>
<keyword evidence="5 6" id="KW-0472">Membrane</keyword>
<feature type="transmembrane region" description="Helical" evidence="6">
    <location>
        <begin position="126"/>
        <end position="142"/>
    </location>
</feature>
<sequence>LSYLPEVSFPKKKSVPSITPVATHSTSICVDMSPFVRIAGLSGALAVAFGAYGGHKVRDDPSIEIRRKNAMAAGSQYHLIHTLALLGAPRARYPWVTTAVFLGGIVMFCGPCYHYSITGDDRTRKYAPIGGVLFILGWLTFIL</sequence>
<accession>A0A0B1SIA8</accession>
<gene>
    <name evidence="7" type="ORF">OESDEN_17041</name>
</gene>
<evidence type="ECO:0000256" key="2">
    <source>
        <dbReference type="ARBA" id="ARBA00006208"/>
    </source>
</evidence>